<evidence type="ECO:0000256" key="4">
    <source>
        <dbReference type="ARBA" id="ARBA00023002"/>
    </source>
</evidence>
<dbReference type="Proteomes" id="UP000237061">
    <property type="component" value="Unassembled WGS sequence"/>
</dbReference>
<keyword evidence="7" id="KW-1185">Reference proteome</keyword>
<name>A0A2S3ZUL3_ARTGL</name>
<dbReference type="InterPro" id="IPR006076">
    <property type="entry name" value="FAD-dep_OxRdtase"/>
</dbReference>
<dbReference type="PANTHER" id="PTHR10961:SF7">
    <property type="entry name" value="FAD DEPENDENT OXIDOREDUCTASE DOMAIN-CONTAINING PROTEIN"/>
    <property type="match status" value="1"/>
</dbReference>
<dbReference type="Gene3D" id="3.50.50.60">
    <property type="entry name" value="FAD/NAD(P)-binding domain"/>
    <property type="match status" value="1"/>
</dbReference>
<dbReference type="SUPFAM" id="SSF51905">
    <property type="entry name" value="FAD/NAD(P)-binding domain"/>
    <property type="match status" value="1"/>
</dbReference>
<dbReference type="GO" id="GO:0008115">
    <property type="term" value="F:sarcosine oxidase activity"/>
    <property type="evidence" value="ECO:0007669"/>
    <property type="project" value="TreeGrafter"/>
</dbReference>
<sequence>MVTQVDVVVVGGGVMGSAAARAVAQSGKSVALLEQFAAGHQLGASHGTTRNFNTAYREPEYLALVTEARALWDGLSHETGTQLLDLVGLVHHGNVEPLLGIKQSHESLGIDSEFLSAEQASERWAGMTFRSDVLFVPESGRVRAAEALAALRTSAETGGAQFHYESPVRDIIVHGDHSVRVITDTTEFLAERVIVTAGAWTHKVLSQLMELPPLVVTQEQPAHFQPLDASVDWPSFNHSPDPRSTADDYWYSPTYGMFTPGEGVKIGWHGVGPVVDPDSRDFLPEAVQLAALQRYANEWFPGLDATACEPISCTYTSTESENFILDRFGPVVVGAGFSGHGYKFAPAIGRVLADLADGKPAPALFRA</sequence>
<evidence type="ECO:0000256" key="3">
    <source>
        <dbReference type="ARBA" id="ARBA00022827"/>
    </source>
</evidence>
<dbReference type="GO" id="GO:0050660">
    <property type="term" value="F:flavin adenine dinucleotide binding"/>
    <property type="evidence" value="ECO:0007669"/>
    <property type="project" value="InterPro"/>
</dbReference>
<evidence type="ECO:0000256" key="2">
    <source>
        <dbReference type="ARBA" id="ARBA00022630"/>
    </source>
</evidence>
<keyword evidence="3" id="KW-0274">FAD</keyword>
<keyword evidence="2" id="KW-0285">Flavoprotein</keyword>
<accession>A0A2S3ZUL3</accession>
<dbReference type="EMBL" id="PPXC01000012">
    <property type="protein sequence ID" value="POH72662.1"/>
    <property type="molecule type" value="Genomic_DNA"/>
</dbReference>
<evidence type="ECO:0000256" key="1">
    <source>
        <dbReference type="ARBA" id="ARBA00001974"/>
    </source>
</evidence>
<comment type="cofactor">
    <cofactor evidence="1">
        <name>FAD</name>
        <dbReference type="ChEBI" id="CHEBI:57692"/>
    </cofactor>
</comment>
<dbReference type="SUPFAM" id="SSF54373">
    <property type="entry name" value="FAD-linked reductases, C-terminal domain"/>
    <property type="match status" value="1"/>
</dbReference>
<dbReference type="RefSeq" id="WP_103466642.1">
    <property type="nucleotide sequence ID" value="NZ_PPXC01000012.1"/>
</dbReference>
<dbReference type="PANTHER" id="PTHR10961">
    <property type="entry name" value="PEROXISOMAL SARCOSINE OXIDASE"/>
    <property type="match status" value="1"/>
</dbReference>
<dbReference type="Gene3D" id="3.30.9.10">
    <property type="entry name" value="D-Amino Acid Oxidase, subunit A, domain 2"/>
    <property type="match status" value="1"/>
</dbReference>
<dbReference type="AlphaFoldDB" id="A0A2S3ZUL3"/>
<feature type="domain" description="FAD dependent oxidoreductase" evidence="5">
    <location>
        <begin position="6"/>
        <end position="355"/>
    </location>
</feature>
<dbReference type="InterPro" id="IPR045170">
    <property type="entry name" value="MTOX"/>
</dbReference>
<keyword evidence="4" id="KW-0560">Oxidoreductase</keyword>
<protein>
    <submittedName>
        <fullName evidence="6">FAD-dependent oxidoreductase</fullName>
    </submittedName>
</protein>
<gene>
    <name evidence="6" type="ORF">CVS27_14930</name>
</gene>
<evidence type="ECO:0000313" key="6">
    <source>
        <dbReference type="EMBL" id="POH72662.1"/>
    </source>
</evidence>
<comment type="caution">
    <text evidence="6">The sequence shown here is derived from an EMBL/GenBank/DDBJ whole genome shotgun (WGS) entry which is preliminary data.</text>
</comment>
<organism evidence="6 7">
    <name type="scientific">Arthrobacter glacialis</name>
    <dbReference type="NCBI Taxonomy" id="1664"/>
    <lineage>
        <taxon>Bacteria</taxon>
        <taxon>Bacillati</taxon>
        <taxon>Actinomycetota</taxon>
        <taxon>Actinomycetes</taxon>
        <taxon>Micrococcales</taxon>
        <taxon>Micrococcaceae</taxon>
        <taxon>Arthrobacter</taxon>
    </lineage>
</organism>
<dbReference type="Pfam" id="PF01266">
    <property type="entry name" value="DAO"/>
    <property type="match status" value="1"/>
</dbReference>
<reference evidence="6 7" key="1">
    <citation type="submission" date="2018-01" db="EMBL/GenBank/DDBJ databases">
        <title>Arthrobacter sp. nov., from glaciers in China.</title>
        <authorList>
            <person name="Liu Q."/>
            <person name="Xin Y.-H."/>
        </authorList>
    </citation>
    <scope>NUCLEOTIDE SEQUENCE [LARGE SCALE GENOMIC DNA]</scope>
    <source>
        <strain evidence="6 7">HLT2-12-2</strain>
    </source>
</reference>
<dbReference type="InterPro" id="IPR036188">
    <property type="entry name" value="FAD/NAD-bd_sf"/>
</dbReference>
<evidence type="ECO:0000259" key="5">
    <source>
        <dbReference type="Pfam" id="PF01266"/>
    </source>
</evidence>
<proteinExistence type="predicted"/>
<evidence type="ECO:0000313" key="7">
    <source>
        <dbReference type="Proteomes" id="UP000237061"/>
    </source>
</evidence>